<dbReference type="InterPro" id="IPR001647">
    <property type="entry name" value="HTH_TetR"/>
</dbReference>
<keyword evidence="5" id="KW-1185">Reference proteome</keyword>
<dbReference type="Pfam" id="PF21306">
    <property type="entry name" value="TetR_C_40"/>
    <property type="match status" value="1"/>
</dbReference>
<dbReference type="InterPro" id="IPR009057">
    <property type="entry name" value="Homeodomain-like_sf"/>
</dbReference>
<accession>A0A941IHQ6</accession>
<dbReference type="EMBL" id="JAGSOH010000011">
    <property type="protein sequence ID" value="MBR7825972.1"/>
    <property type="molecule type" value="Genomic_DNA"/>
</dbReference>
<dbReference type="PROSITE" id="PS50977">
    <property type="entry name" value="HTH_TETR_2"/>
    <property type="match status" value="1"/>
</dbReference>
<evidence type="ECO:0000259" key="3">
    <source>
        <dbReference type="PROSITE" id="PS50977"/>
    </source>
</evidence>
<name>A0A941IHQ6_9ACTN</name>
<gene>
    <name evidence="4" type="ORF">KDK95_06620</name>
</gene>
<feature type="DNA-binding region" description="H-T-H motif" evidence="2">
    <location>
        <begin position="57"/>
        <end position="76"/>
    </location>
</feature>
<dbReference type="PANTHER" id="PTHR43479:SF11">
    <property type="entry name" value="ACREF_ENVCD OPERON REPRESSOR-RELATED"/>
    <property type="match status" value="1"/>
</dbReference>
<dbReference type="Pfam" id="PF00440">
    <property type="entry name" value="TetR_N"/>
    <property type="match status" value="1"/>
</dbReference>
<evidence type="ECO:0000313" key="4">
    <source>
        <dbReference type="EMBL" id="MBR7825972.1"/>
    </source>
</evidence>
<dbReference type="AlphaFoldDB" id="A0A941IHQ6"/>
<dbReference type="Proteomes" id="UP000676325">
    <property type="component" value="Unassembled WGS sequence"/>
</dbReference>
<dbReference type="PRINTS" id="PR00455">
    <property type="entry name" value="HTHTETR"/>
</dbReference>
<evidence type="ECO:0000256" key="1">
    <source>
        <dbReference type="ARBA" id="ARBA00023125"/>
    </source>
</evidence>
<reference evidence="4" key="1">
    <citation type="submission" date="2021-04" db="EMBL/GenBank/DDBJ databases">
        <title>Genome based classification of Actinospica acidithermotolerans sp. nov., an actinobacterium isolated from an Indonesian hot spring.</title>
        <authorList>
            <person name="Kusuma A.B."/>
            <person name="Putra K.E."/>
            <person name="Nafisah S."/>
            <person name="Loh J."/>
            <person name="Nouioui I."/>
            <person name="Goodfellow M."/>
        </authorList>
    </citation>
    <scope>NUCLEOTIDE SEQUENCE</scope>
    <source>
        <strain evidence="4">MGRD01-02</strain>
    </source>
</reference>
<evidence type="ECO:0000313" key="5">
    <source>
        <dbReference type="Proteomes" id="UP000676325"/>
    </source>
</evidence>
<dbReference type="SUPFAM" id="SSF46689">
    <property type="entry name" value="Homeodomain-like"/>
    <property type="match status" value="1"/>
</dbReference>
<evidence type="ECO:0000256" key="2">
    <source>
        <dbReference type="PROSITE-ProRule" id="PRU00335"/>
    </source>
</evidence>
<dbReference type="Gene3D" id="1.10.357.10">
    <property type="entry name" value="Tetracycline Repressor, domain 2"/>
    <property type="match status" value="1"/>
</dbReference>
<sequence>MTRAERSGFVEAADGALVHFFDASAGSRFERRRAHTRNALVKAARQILAETGDTNASIQEIAQRADVGFGSFYNHFDTKAALFEAAVADALDEYGQLVDELNRDIEDPAELFAASIRLTLRLAVLHPEITQILRLRGLQYVHAEVGLGPRALRDLVKGQKAGRFHIDNPAVALSAVGGAVVGLLQLNSVADLDAHAGEEMAELVLRMLGLPLEEARKLATRPLSELP</sequence>
<dbReference type="InterPro" id="IPR050624">
    <property type="entry name" value="HTH-type_Tx_Regulator"/>
</dbReference>
<dbReference type="InterPro" id="IPR049513">
    <property type="entry name" value="TetR_C_40"/>
</dbReference>
<keyword evidence="1 2" id="KW-0238">DNA-binding</keyword>
<feature type="domain" description="HTH tetR-type" evidence="3">
    <location>
        <begin position="34"/>
        <end position="94"/>
    </location>
</feature>
<organism evidence="4 5">
    <name type="scientific">Actinospica acidithermotolerans</name>
    <dbReference type="NCBI Taxonomy" id="2828514"/>
    <lineage>
        <taxon>Bacteria</taxon>
        <taxon>Bacillati</taxon>
        <taxon>Actinomycetota</taxon>
        <taxon>Actinomycetes</taxon>
        <taxon>Catenulisporales</taxon>
        <taxon>Actinospicaceae</taxon>
        <taxon>Actinospica</taxon>
    </lineage>
</organism>
<dbReference type="PANTHER" id="PTHR43479">
    <property type="entry name" value="ACREF/ENVCD OPERON REPRESSOR-RELATED"/>
    <property type="match status" value="1"/>
</dbReference>
<dbReference type="RefSeq" id="WP_212517121.1">
    <property type="nucleotide sequence ID" value="NZ_JAGSOH010000011.1"/>
</dbReference>
<proteinExistence type="predicted"/>
<comment type="caution">
    <text evidence="4">The sequence shown here is derived from an EMBL/GenBank/DDBJ whole genome shotgun (WGS) entry which is preliminary data.</text>
</comment>
<protein>
    <submittedName>
        <fullName evidence="4">TetR/AcrR family transcriptional regulator</fullName>
    </submittedName>
</protein>
<dbReference type="GO" id="GO:0003677">
    <property type="term" value="F:DNA binding"/>
    <property type="evidence" value="ECO:0007669"/>
    <property type="project" value="UniProtKB-UniRule"/>
</dbReference>